<dbReference type="EMBL" id="JAVFHQ010000031">
    <property type="protein sequence ID" value="KAK4543519.1"/>
    <property type="molecule type" value="Genomic_DNA"/>
</dbReference>
<dbReference type="PANTHER" id="PTHR38117:SF2">
    <property type="entry name" value="NACHT AND WD40 DOMAIN PROTEIN"/>
    <property type="match status" value="1"/>
</dbReference>
<feature type="compositionally biased region" description="Low complexity" evidence="1">
    <location>
        <begin position="334"/>
        <end position="346"/>
    </location>
</feature>
<reference evidence="3 4" key="1">
    <citation type="submission" date="2021-11" db="EMBL/GenBank/DDBJ databases">
        <title>Black yeast isolated from Biological Soil Crust.</title>
        <authorList>
            <person name="Kurbessoian T."/>
        </authorList>
    </citation>
    <scope>NUCLEOTIDE SEQUENCE [LARGE SCALE GENOMIC DNA]</scope>
    <source>
        <strain evidence="3 4">CCFEE 5522</strain>
    </source>
</reference>
<comment type="caution">
    <text evidence="3">The sequence shown here is derived from an EMBL/GenBank/DDBJ whole genome shotgun (WGS) entry which is preliminary data.</text>
</comment>
<protein>
    <recommendedName>
        <fullName evidence="2">DUF7053 domain-containing protein</fullName>
    </recommendedName>
</protein>
<feature type="region of interest" description="Disordered" evidence="1">
    <location>
        <begin position="244"/>
        <end position="271"/>
    </location>
</feature>
<sequence>MGKRTVYTKITPLPSNIPRQLALDMLHSHAEMIQLNPLVTGVKAIEAPRDSAPDEFFSQWYDISEIITWGLGMKKKISFKGVFHDQPWGLQSHVYAPMGTDLRSKYRIGGNQPGEPREARELGVDTPADGLYLREDMEIVCSVPLTMGFVKKEMKAATATMLNRLTRKAELLEEGQLHAMFENGKLKTAKPSQHPTYADMSLPSPNSVPPGSPQPPGSPELRSASTFSPALDQKGYGRYQDVVARHASQSSQRHSYVPQYQQQGYNGPDYPKGGADLANVPEIVEMAGDFYHSEHLSPGLYPPPLKSHGQVFRSELEGDYTLAPRQPSAEIRPASQYQAYQQQQQPSPQPSPAMLSRQGSQASYQPQASPQPNPALPNRQGSNSSSNYRISNPDVPVHPAHRATSAQSTQVADWQRGLGIASPDDPNSIRHSVASSQGVASQGKYEPDHQRFSQVSIQQTPVTQLPYDPSGKGVGAVSKCPVCGLFEGDAAAVSHHVSRAHFT</sequence>
<feature type="compositionally biased region" description="Pro residues" evidence="1">
    <location>
        <begin position="206"/>
        <end position="218"/>
    </location>
</feature>
<feature type="compositionally biased region" description="Polar residues" evidence="1">
    <location>
        <begin position="247"/>
        <end position="265"/>
    </location>
</feature>
<feature type="compositionally biased region" description="Polar residues" evidence="1">
    <location>
        <begin position="429"/>
        <end position="440"/>
    </location>
</feature>
<keyword evidence="4" id="KW-1185">Reference proteome</keyword>
<dbReference type="AlphaFoldDB" id="A0AAV9JFF2"/>
<gene>
    <name evidence="3" type="ORF">LTR36_005414</name>
</gene>
<evidence type="ECO:0000313" key="4">
    <source>
        <dbReference type="Proteomes" id="UP001324427"/>
    </source>
</evidence>
<feature type="compositionally biased region" description="Polar residues" evidence="1">
    <location>
        <begin position="379"/>
        <end position="390"/>
    </location>
</feature>
<evidence type="ECO:0000259" key="2">
    <source>
        <dbReference type="Pfam" id="PF23155"/>
    </source>
</evidence>
<dbReference type="PANTHER" id="PTHR38117">
    <property type="entry name" value="NACHT AND WD40 DOMAIN PROTEIN"/>
    <property type="match status" value="1"/>
</dbReference>
<accession>A0AAV9JFF2</accession>
<dbReference type="Proteomes" id="UP001324427">
    <property type="component" value="Unassembled WGS sequence"/>
</dbReference>
<feature type="region of interest" description="Disordered" evidence="1">
    <location>
        <begin position="188"/>
        <end position="225"/>
    </location>
</feature>
<feature type="domain" description="DUF7053" evidence="2">
    <location>
        <begin position="3"/>
        <end position="170"/>
    </location>
</feature>
<dbReference type="Pfam" id="PF23155">
    <property type="entry name" value="DUF7053"/>
    <property type="match status" value="1"/>
</dbReference>
<feature type="region of interest" description="Disordered" evidence="1">
    <location>
        <begin position="334"/>
        <end position="454"/>
    </location>
</feature>
<name>A0AAV9JFF2_9PEZI</name>
<evidence type="ECO:0000256" key="1">
    <source>
        <dbReference type="SAM" id="MobiDB-lite"/>
    </source>
</evidence>
<proteinExistence type="predicted"/>
<organism evidence="3 4">
    <name type="scientific">Oleoguttula mirabilis</name>
    <dbReference type="NCBI Taxonomy" id="1507867"/>
    <lineage>
        <taxon>Eukaryota</taxon>
        <taxon>Fungi</taxon>
        <taxon>Dikarya</taxon>
        <taxon>Ascomycota</taxon>
        <taxon>Pezizomycotina</taxon>
        <taxon>Dothideomycetes</taxon>
        <taxon>Dothideomycetidae</taxon>
        <taxon>Mycosphaerellales</taxon>
        <taxon>Teratosphaeriaceae</taxon>
        <taxon>Oleoguttula</taxon>
    </lineage>
</organism>
<dbReference type="InterPro" id="IPR055481">
    <property type="entry name" value="DUF7053"/>
</dbReference>
<evidence type="ECO:0000313" key="3">
    <source>
        <dbReference type="EMBL" id="KAK4543519.1"/>
    </source>
</evidence>
<feature type="compositionally biased region" description="Low complexity" evidence="1">
    <location>
        <begin position="358"/>
        <end position="368"/>
    </location>
</feature>